<dbReference type="EMBL" id="CM056811">
    <property type="protein sequence ID" value="KAJ8635231.1"/>
    <property type="molecule type" value="Genomic_DNA"/>
</dbReference>
<reference evidence="1 2" key="1">
    <citation type="journal article" date="2022" name="Hortic Res">
        <title>A haplotype resolved chromosomal level avocado genome allows analysis of novel avocado genes.</title>
        <authorList>
            <person name="Nath O."/>
            <person name="Fletcher S.J."/>
            <person name="Hayward A."/>
            <person name="Shaw L.M."/>
            <person name="Masouleh A.K."/>
            <person name="Furtado A."/>
            <person name="Henry R.J."/>
            <person name="Mitter N."/>
        </authorList>
    </citation>
    <scope>NUCLEOTIDE SEQUENCE [LARGE SCALE GENOMIC DNA]</scope>
    <source>
        <strain evidence="2">cv. Hass</strain>
    </source>
</reference>
<organism evidence="1 2">
    <name type="scientific">Persea americana</name>
    <name type="common">Avocado</name>
    <dbReference type="NCBI Taxonomy" id="3435"/>
    <lineage>
        <taxon>Eukaryota</taxon>
        <taxon>Viridiplantae</taxon>
        <taxon>Streptophyta</taxon>
        <taxon>Embryophyta</taxon>
        <taxon>Tracheophyta</taxon>
        <taxon>Spermatophyta</taxon>
        <taxon>Magnoliopsida</taxon>
        <taxon>Magnoliidae</taxon>
        <taxon>Laurales</taxon>
        <taxon>Lauraceae</taxon>
        <taxon>Persea</taxon>
    </lineage>
</organism>
<gene>
    <name evidence="1" type="ORF">MRB53_009498</name>
</gene>
<dbReference type="Proteomes" id="UP001234297">
    <property type="component" value="Chromosome 3"/>
</dbReference>
<evidence type="ECO:0000313" key="1">
    <source>
        <dbReference type="EMBL" id="KAJ8635231.1"/>
    </source>
</evidence>
<evidence type="ECO:0000313" key="2">
    <source>
        <dbReference type="Proteomes" id="UP001234297"/>
    </source>
</evidence>
<protein>
    <submittedName>
        <fullName evidence="1">Uncharacterized protein</fullName>
    </submittedName>
</protein>
<sequence>MNTPPTLTIVISTKEAKELEEFIASLIQKCPNAKTLRQIHAHLLTSTLPSSPKSYALTRLLSRALSPTITAGDADYARLIFSQMPHPNTFSWNCMIRGLSLSENPSKEPISLFKQMLQRGHAYPNSFTLAFVLKACAVAVAFKEGLQIHSHVFRHGLDLSPFVQTGLLNFYAKCEELGDARRVFDEIPERNLIAWSAMISGYARIGMVNEGLGLFREMQRVGIGPDEVTMVSIISACAKAGALDLGRWVHAFIEKNEIKLDVELSTALVDMYAKCGCIERARELFDVMPDRDTKAWSSMIVGLAIHGLAEDALAFFRRMEESKVKPNHVTFIGVLSACVHSGLVCEGKKYWLSMCQCKIEPSMEHYGCMVDLLCRASRIEEACEFVEAMPISPNSIIWRTLLVGCKNKGLLEKGLRWDKVSCVRKRMKDNGVKALPGCSSIEVDGFLHEFVMGDESHPEAKEIREVLMDVHKQVHRAGHEPWTSAVLHDVGEEEKVSALFEHSERLAIAFGLLKTRAPMAIRVVKNLRVCGDCHEVTKIISRVYNREIVVRDRVRFHWFVNGSCSCKDYW</sequence>
<comment type="caution">
    <text evidence="1">The sequence shown here is derived from an EMBL/GenBank/DDBJ whole genome shotgun (WGS) entry which is preliminary data.</text>
</comment>
<proteinExistence type="predicted"/>
<accession>A0ACC2LP40</accession>
<name>A0ACC2LP40_PERAE</name>
<keyword evidence="2" id="KW-1185">Reference proteome</keyword>